<feature type="compositionally biased region" description="Polar residues" evidence="2">
    <location>
        <begin position="321"/>
        <end position="344"/>
    </location>
</feature>
<name>A0A4U6X5G9_9PEZI</name>
<feature type="region of interest" description="Disordered" evidence="2">
    <location>
        <begin position="232"/>
        <end position="284"/>
    </location>
</feature>
<dbReference type="InterPro" id="IPR013087">
    <property type="entry name" value="Znf_C2H2_type"/>
</dbReference>
<gene>
    <name evidence="4" type="ORF">CTA1_12938</name>
</gene>
<keyword evidence="1" id="KW-0479">Metal-binding</keyword>
<feature type="compositionally biased region" description="Polar residues" evidence="2">
    <location>
        <begin position="1"/>
        <end position="42"/>
    </location>
</feature>
<dbReference type="PROSITE" id="PS50157">
    <property type="entry name" value="ZINC_FINGER_C2H2_2"/>
    <property type="match status" value="1"/>
</dbReference>
<feature type="region of interest" description="Disordered" evidence="2">
    <location>
        <begin position="409"/>
        <end position="463"/>
    </location>
</feature>
<protein>
    <recommendedName>
        <fullName evidence="3">C2H2-type domain-containing protein</fullName>
    </recommendedName>
</protein>
<dbReference type="OrthoDB" id="2152896at2759"/>
<dbReference type="STRING" id="1306861.A0A4U6X5G9"/>
<dbReference type="PROSITE" id="PS00028">
    <property type="entry name" value="ZINC_FINGER_C2H2_1"/>
    <property type="match status" value="1"/>
</dbReference>
<keyword evidence="5" id="KW-1185">Reference proteome</keyword>
<comment type="caution">
    <text evidence="4">The sequence shown here is derived from an EMBL/GenBank/DDBJ whole genome shotgun (WGS) entry which is preliminary data.</text>
</comment>
<reference evidence="4 5" key="1">
    <citation type="journal article" date="2019" name="PLoS ONE">
        <title>Comparative genome analysis indicates high evolutionary potential of pathogenicity genes in Colletotrichum tanaceti.</title>
        <authorList>
            <person name="Lelwala R.V."/>
            <person name="Korhonen P.K."/>
            <person name="Young N.D."/>
            <person name="Scott J.B."/>
            <person name="Ades P.A."/>
            <person name="Gasser R.B."/>
            <person name="Taylor P.W.J."/>
        </authorList>
    </citation>
    <scope>NUCLEOTIDE SEQUENCE [LARGE SCALE GENOMIC DNA]</scope>
    <source>
        <strain evidence="4">BRIP57314</strain>
    </source>
</reference>
<dbReference type="EMBL" id="PJEX01000372">
    <property type="protein sequence ID" value="TKW50648.1"/>
    <property type="molecule type" value="Genomic_DNA"/>
</dbReference>
<keyword evidence="1" id="KW-0862">Zinc</keyword>
<feature type="region of interest" description="Disordered" evidence="2">
    <location>
        <begin position="309"/>
        <end position="349"/>
    </location>
</feature>
<organism evidence="4 5">
    <name type="scientific">Colletotrichum tanaceti</name>
    <dbReference type="NCBI Taxonomy" id="1306861"/>
    <lineage>
        <taxon>Eukaryota</taxon>
        <taxon>Fungi</taxon>
        <taxon>Dikarya</taxon>
        <taxon>Ascomycota</taxon>
        <taxon>Pezizomycotina</taxon>
        <taxon>Sordariomycetes</taxon>
        <taxon>Hypocreomycetidae</taxon>
        <taxon>Glomerellales</taxon>
        <taxon>Glomerellaceae</taxon>
        <taxon>Colletotrichum</taxon>
        <taxon>Colletotrichum destructivum species complex</taxon>
    </lineage>
</organism>
<proteinExistence type="predicted"/>
<evidence type="ECO:0000256" key="1">
    <source>
        <dbReference type="PROSITE-ProRule" id="PRU00042"/>
    </source>
</evidence>
<feature type="region of interest" description="Disordered" evidence="2">
    <location>
        <begin position="135"/>
        <end position="163"/>
    </location>
</feature>
<dbReference type="Proteomes" id="UP000310108">
    <property type="component" value="Unassembled WGS sequence"/>
</dbReference>
<evidence type="ECO:0000256" key="2">
    <source>
        <dbReference type="SAM" id="MobiDB-lite"/>
    </source>
</evidence>
<sequence>MASSKEMQQTTRPLTQHRPSLSTAPSSGLTTRQSHSRTNSHSILGGALNANHRVTRRKSMTNTAANAAAMAAAIKEISGDNVTPIAVSSRRNTASKSANARAAIIGSLPSPPASLPTQKFHLDGKTDIHESAIEDDANNGSADEGENNAQKARIRRASDGQPLIKEGSRKFNRVELKCETCGKGYKHSSCLTKHLWEHTPEWSLTSKLLISKHQQVQLLEAASVLLTMNHGKEDADVTTPPDSAKDFPSDQEESASPAASGYSDERHSSADTTPPPQSEGFASSDRAFSKRFGSGSGFGRSYQSAVSTNPLVTGSMPRGSGFSSHFRQTSQDQRPPSSGKNATGQEDRDLAAAVELLSCSFNSNSGRTVQLPADAPPVPPLPAQYLDQAASFSSAAGFSGGFSAGFLNSFPSRQPESFTRGELRNADVKMEDSDSVMDDDDFDRRSRSRSDEDDDGVFGRMEE</sequence>
<feature type="domain" description="C2H2-type" evidence="3">
    <location>
        <begin position="176"/>
        <end position="203"/>
    </location>
</feature>
<keyword evidence="1" id="KW-0863">Zinc-finger</keyword>
<dbReference type="GO" id="GO:0008270">
    <property type="term" value="F:zinc ion binding"/>
    <property type="evidence" value="ECO:0007669"/>
    <property type="project" value="UniProtKB-KW"/>
</dbReference>
<feature type="region of interest" description="Disordered" evidence="2">
    <location>
        <begin position="1"/>
        <end position="51"/>
    </location>
</feature>
<accession>A0A4U6X5G9</accession>
<evidence type="ECO:0000313" key="4">
    <source>
        <dbReference type="EMBL" id="TKW50648.1"/>
    </source>
</evidence>
<dbReference type="AlphaFoldDB" id="A0A4U6X5G9"/>
<evidence type="ECO:0000259" key="3">
    <source>
        <dbReference type="PROSITE" id="PS50157"/>
    </source>
</evidence>
<evidence type="ECO:0000313" key="5">
    <source>
        <dbReference type="Proteomes" id="UP000310108"/>
    </source>
</evidence>
<feature type="compositionally biased region" description="Basic and acidic residues" evidence="2">
    <location>
        <begin position="419"/>
        <end position="432"/>
    </location>
</feature>